<dbReference type="Proteomes" id="UP000294335">
    <property type="component" value="Unassembled WGS sequence"/>
</dbReference>
<evidence type="ECO:0000313" key="10">
    <source>
        <dbReference type="Proteomes" id="UP000294335"/>
    </source>
</evidence>
<feature type="transmembrane region" description="Helical" evidence="7">
    <location>
        <begin position="44"/>
        <end position="64"/>
    </location>
</feature>
<feature type="region of interest" description="Disordered" evidence="6">
    <location>
        <begin position="305"/>
        <end position="334"/>
    </location>
</feature>
<evidence type="ECO:0000256" key="5">
    <source>
        <dbReference type="ARBA" id="ARBA00023136"/>
    </source>
</evidence>
<feature type="transmembrane region" description="Helical" evidence="7">
    <location>
        <begin position="227"/>
        <end position="249"/>
    </location>
</feature>
<reference evidence="9 10" key="1">
    <citation type="submission" date="2018-02" db="EMBL/GenBank/DDBJ databases">
        <authorList>
            <person name="Dubost A."/>
        </authorList>
    </citation>
    <scope>NUCLEOTIDE SEQUENCE [LARGE SCALE GENOMIC DNA]</scope>
    <source>
        <strain evidence="10">JV551A3</strain>
    </source>
</reference>
<feature type="transmembrane region" description="Helical" evidence="7">
    <location>
        <begin position="261"/>
        <end position="279"/>
    </location>
</feature>
<evidence type="ECO:0000256" key="6">
    <source>
        <dbReference type="SAM" id="MobiDB-lite"/>
    </source>
</evidence>
<sequence length="334" mass="35561">MNALSSLIQRQLQSGALYAVLAALGFSFKAIFVKLAYAAGPVDAISLLALRMGLSLPMFAWLVWASRGQGSVPLNLGDGLRVALLGLLGYYLASLFDFYGLQYISAGLERLILFTYPTLVLVFQAIALRERPSLRTLSAMGLCYLGLGIAFVHDVSVAGAGQQVVLGSLWVFASAVTYALYYSGTGMMLKRMGSMRLAGLCGTASSLMVLAHYLVVAPVGQLWQLPGAVWANAGLMAVFSTVLPIYWVALAIQRLGPTHTAAVGNLGPVLTVLASWAILSEEISLYQVVGLAVVLFAVSRLKPRGKQETKVAQPDAAPVGAALRRERAAKQPQQ</sequence>
<evidence type="ECO:0000256" key="3">
    <source>
        <dbReference type="ARBA" id="ARBA00022692"/>
    </source>
</evidence>
<dbReference type="GO" id="GO:0005886">
    <property type="term" value="C:plasma membrane"/>
    <property type="evidence" value="ECO:0007669"/>
    <property type="project" value="UniProtKB-SubCell"/>
</dbReference>
<organism evidence="9 10">
    <name type="scientific">Pseudomonas inefficax</name>
    <dbReference type="NCBI Taxonomy" id="2078786"/>
    <lineage>
        <taxon>Bacteria</taxon>
        <taxon>Pseudomonadati</taxon>
        <taxon>Pseudomonadota</taxon>
        <taxon>Gammaproteobacteria</taxon>
        <taxon>Pseudomonadales</taxon>
        <taxon>Pseudomonadaceae</taxon>
        <taxon>Pseudomonas</taxon>
    </lineage>
</organism>
<feature type="domain" description="EamA" evidence="8">
    <location>
        <begin position="166"/>
        <end position="298"/>
    </location>
</feature>
<dbReference type="PANTHER" id="PTHR42920">
    <property type="entry name" value="OS03G0707200 PROTEIN-RELATED"/>
    <property type="match status" value="1"/>
</dbReference>
<feature type="transmembrane region" description="Helical" evidence="7">
    <location>
        <begin position="110"/>
        <end position="127"/>
    </location>
</feature>
<evidence type="ECO:0000256" key="1">
    <source>
        <dbReference type="ARBA" id="ARBA00004651"/>
    </source>
</evidence>
<keyword evidence="10" id="KW-1185">Reference proteome</keyword>
<comment type="subcellular location">
    <subcellularLocation>
        <location evidence="1">Cell membrane</location>
        <topology evidence="1">Multi-pass membrane protein</topology>
    </subcellularLocation>
</comment>
<dbReference type="EMBL" id="OPYN01000071">
    <property type="protein sequence ID" value="SPO60016.1"/>
    <property type="molecule type" value="Genomic_DNA"/>
</dbReference>
<feature type="compositionally biased region" description="Basic and acidic residues" evidence="6">
    <location>
        <begin position="323"/>
        <end position="334"/>
    </location>
</feature>
<dbReference type="PANTHER" id="PTHR42920:SF5">
    <property type="entry name" value="EAMA DOMAIN-CONTAINING PROTEIN"/>
    <property type="match status" value="1"/>
</dbReference>
<accession>A0AAQ1P7N3</accession>
<feature type="transmembrane region" description="Helical" evidence="7">
    <location>
        <begin position="84"/>
        <end position="104"/>
    </location>
</feature>
<evidence type="ECO:0000256" key="4">
    <source>
        <dbReference type="ARBA" id="ARBA00022989"/>
    </source>
</evidence>
<feature type="transmembrane region" description="Helical" evidence="7">
    <location>
        <begin position="12"/>
        <end position="32"/>
    </location>
</feature>
<keyword evidence="4 7" id="KW-1133">Transmembrane helix</keyword>
<feature type="transmembrane region" description="Helical" evidence="7">
    <location>
        <begin position="285"/>
        <end position="301"/>
    </location>
</feature>
<keyword evidence="5 7" id="KW-0472">Membrane</keyword>
<name>A0AAQ1P7N3_9PSED</name>
<comment type="caution">
    <text evidence="9">The sequence shown here is derived from an EMBL/GenBank/DDBJ whole genome shotgun (WGS) entry which is preliminary data.</text>
</comment>
<protein>
    <submittedName>
        <fullName evidence="9">Transporter</fullName>
    </submittedName>
</protein>
<evidence type="ECO:0000256" key="7">
    <source>
        <dbReference type="SAM" id="Phobius"/>
    </source>
</evidence>
<dbReference type="SUPFAM" id="SSF103481">
    <property type="entry name" value="Multidrug resistance efflux transporter EmrE"/>
    <property type="match status" value="2"/>
</dbReference>
<feature type="transmembrane region" description="Helical" evidence="7">
    <location>
        <begin position="195"/>
        <end position="215"/>
    </location>
</feature>
<feature type="transmembrane region" description="Helical" evidence="7">
    <location>
        <begin position="164"/>
        <end position="183"/>
    </location>
</feature>
<feature type="transmembrane region" description="Helical" evidence="7">
    <location>
        <begin position="134"/>
        <end position="152"/>
    </location>
</feature>
<evidence type="ECO:0000259" key="8">
    <source>
        <dbReference type="Pfam" id="PF00892"/>
    </source>
</evidence>
<feature type="domain" description="EamA" evidence="8">
    <location>
        <begin position="14"/>
        <end position="149"/>
    </location>
</feature>
<gene>
    <name evidence="9" type="ORF">JV551A3_V1_710001</name>
</gene>
<dbReference type="RefSeq" id="WP_133971810.1">
    <property type="nucleotide sequence ID" value="NZ_OPYN01000071.1"/>
</dbReference>
<evidence type="ECO:0000256" key="2">
    <source>
        <dbReference type="ARBA" id="ARBA00022475"/>
    </source>
</evidence>
<dbReference type="InterPro" id="IPR037185">
    <property type="entry name" value="EmrE-like"/>
</dbReference>
<dbReference type="Pfam" id="PF00892">
    <property type="entry name" value="EamA"/>
    <property type="match status" value="2"/>
</dbReference>
<dbReference type="InterPro" id="IPR051258">
    <property type="entry name" value="Diverse_Substrate_Transporter"/>
</dbReference>
<evidence type="ECO:0000313" key="9">
    <source>
        <dbReference type="EMBL" id="SPO60016.1"/>
    </source>
</evidence>
<dbReference type="AlphaFoldDB" id="A0AAQ1P7N3"/>
<dbReference type="InterPro" id="IPR000620">
    <property type="entry name" value="EamA_dom"/>
</dbReference>
<keyword evidence="3 7" id="KW-0812">Transmembrane</keyword>
<proteinExistence type="predicted"/>
<keyword evidence="2" id="KW-1003">Cell membrane</keyword>